<dbReference type="RefSeq" id="WP_034987072.1">
    <property type="nucleotide sequence ID" value="NZ_AYZF01000017.1"/>
</dbReference>
<dbReference type="Proteomes" id="UP000050961">
    <property type="component" value="Unassembled WGS sequence"/>
</dbReference>
<dbReference type="eggNOG" id="COG0433">
    <property type="taxonomic scope" value="Bacteria"/>
</dbReference>
<dbReference type="STRING" id="1423806.FD15_GL002068"/>
<dbReference type="PANTHER" id="PTHR30121">
    <property type="entry name" value="UNCHARACTERIZED PROTEIN YJGR-RELATED"/>
    <property type="match status" value="1"/>
</dbReference>
<organism evidence="1 2">
    <name type="scientific">Liquorilactobacillus sucicola DSM 21376 = JCM 15457</name>
    <dbReference type="NCBI Taxonomy" id="1423806"/>
    <lineage>
        <taxon>Bacteria</taxon>
        <taxon>Bacillati</taxon>
        <taxon>Bacillota</taxon>
        <taxon>Bacilli</taxon>
        <taxon>Lactobacillales</taxon>
        <taxon>Lactobacillaceae</taxon>
        <taxon>Liquorilactobacillus</taxon>
    </lineage>
</organism>
<dbReference type="InterPro" id="IPR051162">
    <property type="entry name" value="T4SS_component"/>
</dbReference>
<gene>
    <name evidence="1" type="ORF">FD15_GL002068</name>
</gene>
<dbReference type="PIRSF" id="PIRSF015040">
    <property type="entry name" value="ATPase_SAG2001_prd"/>
    <property type="match status" value="1"/>
</dbReference>
<sequence>MELQTPFKLMKNNLLLTKTGDIWAYYKIKPESIATNDIEKKELNKRMLAFVYGTLSKYSELHLQMLPKDMNLTERFNQLGKDFADEALPIAKYYANETVKQLEYELGTITSEEFILGVKLKSFQYSETIKGAISSSYDLFLQKAFAVLGYETVIDETYFKKFANEIEELGSVIRSIKGESLKTDELAYLIRYNFIRNMQHDVLQESQEHNFYKLTDTILDPTEKGFLKLENDTGNSYLAFIPIGALPDNISFSHLFEVAQSMKFPVELQIKSQYQEIDGLNGLNSKISRLRRRFKSTTQEAQQTGDRDSQRNLTNQLLIDELQNDIEDGKSILKWLACFVISGNSKEEVKTHSDRLINRLGLREIEAYRPNTDQLYLFYRFLQGNSLNGNKNWLQVTNNEGFAENLFAVSNRLGNNVGWYIGRIDDLTESQSLEQSIYASRKIVLFNPTIANKGIKGAKTDSPHIAVTGETGKGKSFLVKLLFIYMSFMKAKLLYVDPKKEIRNWFNKVIENEDMQRSYPLFVNHLKNFHYVTLDAADSRNWGVLDPIIFLKGADAKDTAEAMIEQIYSTKDKDMAKTAILKAIKTVISQRELGEQVGMLHVIEILKESDDLEIKGAGNLLYEMVTGSVLQLGFSDGSNNGVNLEDRINILEVSGLELPKEGDNPDNYSDLEKKSVALMIPLGKFCEKFGSNDTNSYTAEIFDEAWIFNVAKSGKKILKSMKRVGRSQNNMLLYATQSVADISDQEDHGQFGVLFAFDEPSEREAILEHVQLPINEQNLSWLANMIKGQCLFRDIYGRVGKIAIHSLFDEMTSSFKTINKSASSESEELYH</sequence>
<dbReference type="InterPro" id="IPR016628">
    <property type="entry name" value="ATPase_SAG2001_prd"/>
</dbReference>
<dbReference type="InterPro" id="IPR027417">
    <property type="entry name" value="P-loop_NTPase"/>
</dbReference>
<dbReference type="EMBL" id="AYZF01000017">
    <property type="protein sequence ID" value="KRN05512.1"/>
    <property type="molecule type" value="Genomic_DNA"/>
</dbReference>
<accession>A0A023CUV0</accession>
<name>A0A023CUV0_9LACO</name>
<dbReference type="AlphaFoldDB" id="A0A023CUV0"/>
<evidence type="ECO:0000313" key="1">
    <source>
        <dbReference type="EMBL" id="KRN05512.1"/>
    </source>
</evidence>
<reference evidence="1 2" key="1">
    <citation type="journal article" date="2015" name="Genome Announc.">
        <title>Expanding the biotechnology potential of lactobacilli through comparative genomics of 213 strains and associated genera.</title>
        <authorList>
            <person name="Sun Z."/>
            <person name="Harris H.M."/>
            <person name="McCann A."/>
            <person name="Guo C."/>
            <person name="Argimon S."/>
            <person name="Zhang W."/>
            <person name="Yang X."/>
            <person name="Jeffery I.B."/>
            <person name="Cooney J.C."/>
            <person name="Kagawa T.F."/>
            <person name="Liu W."/>
            <person name="Song Y."/>
            <person name="Salvetti E."/>
            <person name="Wrobel A."/>
            <person name="Rasinkangas P."/>
            <person name="Parkhill J."/>
            <person name="Rea M.C."/>
            <person name="O'Sullivan O."/>
            <person name="Ritari J."/>
            <person name="Douillard F.P."/>
            <person name="Paul Ross R."/>
            <person name="Yang R."/>
            <person name="Briner A.E."/>
            <person name="Felis G.E."/>
            <person name="de Vos W.M."/>
            <person name="Barrangou R."/>
            <person name="Klaenhammer T.R."/>
            <person name="Caufield P.W."/>
            <person name="Cui Y."/>
            <person name="Zhang H."/>
            <person name="O'Toole P.W."/>
        </authorList>
    </citation>
    <scope>NUCLEOTIDE SEQUENCE [LARGE SCALE GENOMIC DNA]</scope>
    <source>
        <strain evidence="1 2">DSM 21376</strain>
    </source>
</reference>
<protein>
    <recommendedName>
        <fullName evidence="3">Conjugal transfer protein</fullName>
    </recommendedName>
</protein>
<dbReference type="Gene3D" id="3.40.50.300">
    <property type="entry name" value="P-loop containing nucleotide triphosphate hydrolases"/>
    <property type="match status" value="2"/>
</dbReference>
<dbReference type="Pfam" id="PF12846">
    <property type="entry name" value="AAA_10"/>
    <property type="match status" value="1"/>
</dbReference>
<dbReference type="PATRIC" id="fig|1423806.3.peg.2106"/>
<proteinExistence type="predicted"/>
<dbReference type="SUPFAM" id="SSF52540">
    <property type="entry name" value="P-loop containing nucleoside triphosphate hydrolases"/>
    <property type="match status" value="1"/>
</dbReference>
<keyword evidence="2" id="KW-1185">Reference proteome</keyword>
<comment type="caution">
    <text evidence="1">The sequence shown here is derived from an EMBL/GenBank/DDBJ whole genome shotgun (WGS) entry which is preliminary data.</text>
</comment>
<evidence type="ECO:0008006" key="3">
    <source>
        <dbReference type="Google" id="ProtNLM"/>
    </source>
</evidence>
<dbReference type="OrthoDB" id="1647424at2"/>
<dbReference type="PANTHER" id="PTHR30121:SF6">
    <property type="entry name" value="SLR6007 PROTEIN"/>
    <property type="match status" value="1"/>
</dbReference>
<evidence type="ECO:0000313" key="2">
    <source>
        <dbReference type="Proteomes" id="UP000050961"/>
    </source>
</evidence>